<dbReference type="PANTHER" id="PTHR11864">
    <property type="entry name" value="PRE-MRNA-PROCESSING PROTEIN PRP40"/>
    <property type="match status" value="1"/>
</dbReference>
<organism evidence="3 4">
    <name type="scientific">Candida albicans P78048</name>
    <dbReference type="NCBI Taxonomy" id="1094989"/>
    <lineage>
        <taxon>Eukaryota</taxon>
        <taxon>Fungi</taxon>
        <taxon>Dikarya</taxon>
        <taxon>Ascomycota</taxon>
        <taxon>Saccharomycotina</taxon>
        <taxon>Pichiomycetes</taxon>
        <taxon>Debaryomycetaceae</taxon>
        <taxon>Candida/Lodderomyces clade</taxon>
        <taxon>Candida</taxon>
    </lineage>
</organism>
<evidence type="ECO:0000313" key="3">
    <source>
        <dbReference type="EMBL" id="KGR04351.1"/>
    </source>
</evidence>
<dbReference type="Gene3D" id="1.10.10.440">
    <property type="entry name" value="FF domain"/>
    <property type="match status" value="2"/>
</dbReference>
<feature type="domain" description="WW" evidence="1">
    <location>
        <begin position="1"/>
        <end position="32"/>
    </location>
</feature>
<evidence type="ECO:0000313" key="4">
    <source>
        <dbReference type="Proteomes" id="UP000030161"/>
    </source>
</evidence>
<dbReference type="SUPFAM" id="SSF81698">
    <property type="entry name" value="FF domain"/>
    <property type="match status" value="2"/>
</dbReference>
<name>A0AB34PPN4_CANAX</name>
<feature type="domain" description="FF" evidence="2">
    <location>
        <begin position="342"/>
        <end position="400"/>
    </location>
</feature>
<evidence type="ECO:0000259" key="2">
    <source>
        <dbReference type="PROSITE" id="PS51676"/>
    </source>
</evidence>
<dbReference type="InterPro" id="IPR036020">
    <property type="entry name" value="WW_dom_sf"/>
</dbReference>
<evidence type="ECO:0000259" key="1">
    <source>
        <dbReference type="PROSITE" id="PS50020"/>
    </source>
</evidence>
<dbReference type="GO" id="GO:0005685">
    <property type="term" value="C:U1 snRNP"/>
    <property type="evidence" value="ECO:0007669"/>
    <property type="project" value="TreeGrafter"/>
</dbReference>
<reference evidence="3 4" key="1">
    <citation type="submission" date="2013-12" db="EMBL/GenBank/DDBJ databases">
        <title>The Genome Sequence of Candida albicans P78048.</title>
        <authorList>
            <consortium name="The Broad Institute Genome Sequencing Platform"/>
            <consortium name="The Broad Institute Genome Sequencing Center for Infectious Disease"/>
            <person name="Cuomo C."/>
            <person name="Bennett R."/>
            <person name="Hirakawa M."/>
            <person name="Noverr M."/>
            <person name="Mitchell A."/>
            <person name="Young S.K."/>
            <person name="Zeng Q."/>
            <person name="Gargeya S."/>
            <person name="Fitzgerald M."/>
            <person name="Abouelleil A."/>
            <person name="Alvarado L."/>
            <person name="Berlin A.M."/>
            <person name="Chapman S.B."/>
            <person name="Dewar J."/>
            <person name="Goldberg J."/>
            <person name="Griggs A."/>
            <person name="Gujja S."/>
            <person name="Hansen M."/>
            <person name="Howarth C."/>
            <person name="Imamovic A."/>
            <person name="Larimer J."/>
            <person name="McCowan C."/>
            <person name="Murphy C."/>
            <person name="Pearson M."/>
            <person name="Priest M."/>
            <person name="Roberts A."/>
            <person name="Saif S."/>
            <person name="Shea T."/>
            <person name="Sykes S."/>
            <person name="Wortman J."/>
            <person name="Nusbaum C."/>
            <person name="Birren B."/>
        </authorList>
    </citation>
    <scope>NUCLEOTIDE SEQUENCE [LARGE SCALE GENOMIC DNA]</scope>
    <source>
        <strain evidence="3 4">P78048</strain>
    </source>
</reference>
<sequence length="602" mass="71047">MSSDWEELRTETGEVYYYNYKTNETSWTLPETEETLPVSEKQETITTSTTTGKWEEYTTDDGKKYYYNAITGETTWEKPNEIIEEELSNEKLAEKTELSELDKTLKSKPVELTGPTSKTDNEAKQSFLKLLSDNKVNSTWSFQAVMENLVDKPEYWSVKDPVTRKQLYEEYLVSKFQSELSNKSLLLENFKRNFNEELRKLEAKNLVTYNTRWITIKKLWIDQDNPIFKHSMMSDSELAAIFYEYTDKLREQHEKLLQTKKNQALIELSTYLRQVNSSLVEKSQTWESLYENLINDSRFQSNKNFQNLTKLNILQLYENEIFPRRIDDIKSQITVISKINYRNDRKARESYKKLLGELEIDADTEFKDIIDKIENNDAFIEICGRNGSSALELFWDIVDEKKQILKVKKNLVDSVISTMKNGNTYDEKMWESLETFSNALKSTRDERLANLDLTLGDGGKGKEITMIYTSLKEEFELKKQQEREKYLKKMDEDIAKFARWIYDNDRNLGENFLRMEGTRFVISNRVNYQDEYEKLSKFDQFKPLKQYEIELSTTKITKKIIEEFVSEYNKHASRKRQSSITSETNKTGDKRLKTGIATVLNY</sequence>
<dbReference type="InterPro" id="IPR039726">
    <property type="entry name" value="Prp40-like"/>
</dbReference>
<dbReference type="InterPro" id="IPR001202">
    <property type="entry name" value="WW_dom"/>
</dbReference>
<dbReference type="SMART" id="SM00456">
    <property type="entry name" value="WW"/>
    <property type="match status" value="2"/>
</dbReference>
<dbReference type="InterPro" id="IPR036517">
    <property type="entry name" value="FF_domain_sf"/>
</dbReference>
<dbReference type="EMBL" id="AJIX01000042">
    <property type="protein sequence ID" value="KGR04351.1"/>
    <property type="molecule type" value="Genomic_DNA"/>
</dbReference>
<dbReference type="PROSITE" id="PS51676">
    <property type="entry name" value="FF"/>
    <property type="match status" value="1"/>
</dbReference>
<dbReference type="InterPro" id="IPR002713">
    <property type="entry name" value="FF_domain"/>
</dbReference>
<dbReference type="GO" id="GO:0003723">
    <property type="term" value="F:RNA binding"/>
    <property type="evidence" value="ECO:0007669"/>
    <property type="project" value="TreeGrafter"/>
</dbReference>
<gene>
    <name evidence="3" type="ORF">MG3_05477</name>
</gene>
<dbReference type="PANTHER" id="PTHR11864:SF0">
    <property type="entry name" value="PRP40 PRE-MRNA PROCESSING FACTOR 40 HOMOLOG A (YEAST)"/>
    <property type="match status" value="1"/>
</dbReference>
<dbReference type="Pfam" id="PF00397">
    <property type="entry name" value="WW"/>
    <property type="match status" value="2"/>
</dbReference>
<dbReference type="GO" id="GO:0045292">
    <property type="term" value="P:mRNA cis splicing, via spliceosome"/>
    <property type="evidence" value="ECO:0007669"/>
    <property type="project" value="InterPro"/>
</dbReference>
<dbReference type="AlphaFoldDB" id="A0AB34PPN4"/>
<dbReference type="PROSITE" id="PS01159">
    <property type="entry name" value="WW_DOMAIN_1"/>
    <property type="match status" value="2"/>
</dbReference>
<comment type="caution">
    <text evidence="3">The sequence shown here is derived from an EMBL/GenBank/DDBJ whole genome shotgun (WGS) entry which is preliminary data.</text>
</comment>
<dbReference type="CDD" id="cd00201">
    <property type="entry name" value="WW"/>
    <property type="match status" value="2"/>
</dbReference>
<dbReference type="SMART" id="SM00441">
    <property type="entry name" value="FF"/>
    <property type="match status" value="3"/>
</dbReference>
<dbReference type="PROSITE" id="PS50020">
    <property type="entry name" value="WW_DOMAIN_2"/>
    <property type="match status" value="2"/>
</dbReference>
<dbReference type="Gene3D" id="2.20.70.10">
    <property type="match status" value="2"/>
</dbReference>
<dbReference type="Proteomes" id="UP000030161">
    <property type="component" value="Unassembled WGS sequence"/>
</dbReference>
<accession>A0AB34PPN4</accession>
<dbReference type="GO" id="GO:0071004">
    <property type="term" value="C:U2-type prespliceosome"/>
    <property type="evidence" value="ECO:0007669"/>
    <property type="project" value="TreeGrafter"/>
</dbReference>
<protein>
    <submittedName>
        <fullName evidence="3">Pre-mRNA-processing factor 40</fullName>
    </submittedName>
</protein>
<dbReference type="SUPFAM" id="SSF51045">
    <property type="entry name" value="WW domain"/>
    <property type="match status" value="2"/>
</dbReference>
<dbReference type="Pfam" id="PF01846">
    <property type="entry name" value="FF"/>
    <property type="match status" value="2"/>
</dbReference>
<proteinExistence type="predicted"/>
<feature type="domain" description="WW" evidence="1">
    <location>
        <begin position="48"/>
        <end position="81"/>
    </location>
</feature>